<evidence type="ECO:0000259" key="6">
    <source>
        <dbReference type="SMART" id="SM00062"/>
    </source>
</evidence>
<evidence type="ECO:0000313" key="9">
    <source>
        <dbReference type="Proteomes" id="UP001501455"/>
    </source>
</evidence>
<name>A0ABP6U0S5_9ACTN</name>
<accession>A0ABP6U0S5</accession>
<dbReference type="Gene3D" id="3.40.190.10">
    <property type="entry name" value="Periplasmic binding protein-like II"/>
    <property type="match status" value="2"/>
</dbReference>
<proteinExistence type="inferred from homology"/>
<feature type="domain" description="Ionotropic glutamate receptor C-terminal" evidence="7">
    <location>
        <begin position="43"/>
        <end position="263"/>
    </location>
</feature>
<dbReference type="Pfam" id="PF00497">
    <property type="entry name" value="SBP_bac_3"/>
    <property type="match status" value="1"/>
</dbReference>
<reference evidence="9" key="1">
    <citation type="journal article" date="2019" name="Int. J. Syst. Evol. Microbiol.">
        <title>The Global Catalogue of Microorganisms (GCM) 10K type strain sequencing project: providing services to taxonomists for standard genome sequencing and annotation.</title>
        <authorList>
            <consortium name="The Broad Institute Genomics Platform"/>
            <consortium name="The Broad Institute Genome Sequencing Center for Infectious Disease"/>
            <person name="Wu L."/>
            <person name="Ma J."/>
        </authorList>
    </citation>
    <scope>NUCLEOTIDE SEQUENCE [LARGE SCALE GENOMIC DNA]</scope>
    <source>
        <strain evidence="9">JCM 4816</strain>
    </source>
</reference>
<keyword evidence="3 5" id="KW-0732">Signal</keyword>
<dbReference type="SMART" id="SM00062">
    <property type="entry name" value="PBPb"/>
    <property type="match status" value="1"/>
</dbReference>
<evidence type="ECO:0000256" key="3">
    <source>
        <dbReference type="ARBA" id="ARBA00022729"/>
    </source>
</evidence>
<organism evidence="8 9">
    <name type="scientific">Streptomyces prasinosporus</name>
    <dbReference type="NCBI Taxonomy" id="68256"/>
    <lineage>
        <taxon>Bacteria</taxon>
        <taxon>Bacillati</taxon>
        <taxon>Actinomycetota</taxon>
        <taxon>Actinomycetes</taxon>
        <taxon>Kitasatosporales</taxon>
        <taxon>Streptomycetaceae</taxon>
        <taxon>Streptomyces</taxon>
        <taxon>Streptomyces albogriseolus group</taxon>
    </lineage>
</organism>
<dbReference type="InterPro" id="IPR018313">
    <property type="entry name" value="SBP_3_CS"/>
</dbReference>
<dbReference type="PROSITE" id="PS01039">
    <property type="entry name" value="SBP_BACTERIAL_3"/>
    <property type="match status" value="1"/>
</dbReference>
<feature type="chain" id="PRO_5047083519" evidence="5">
    <location>
        <begin position="24"/>
        <end position="279"/>
    </location>
</feature>
<comment type="caution">
    <text evidence="8">The sequence shown here is derived from an EMBL/GenBank/DDBJ whole genome shotgun (WGS) entry which is preliminary data.</text>
</comment>
<dbReference type="SUPFAM" id="SSF53850">
    <property type="entry name" value="Periplasmic binding protein-like II"/>
    <property type="match status" value="1"/>
</dbReference>
<gene>
    <name evidence="8" type="ORF">GCM10019016_080460</name>
</gene>
<evidence type="ECO:0000256" key="5">
    <source>
        <dbReference type="SAM" id="SignalP"/>
    </source>
</evidence>
<dbReference type="PANTHER" id="PTHR35936:SF19">
    <property type="entry name" value="AMINO-ACID-BINDING PROTEIN YXEM-RELATED"/>
    <property type="match status" value="1"/>
</dbReference>
<sequence>MNNRQTSRCLQLAALLVTGAVTATGCSAAASDSTLDNARSKGTLRVALTQANPPWNFLDGDNEPVGYDVDVARELAKRLGIGKVEFVGSDFGSFIEGVRANRFDIVISGQTITAERRQQVDFSRPYEVNGISVFVGTGNTSITGLASLKGRRIAVTEGTTQAEYARTKIPGARIKTYKNATLALTDVGQGRADAALVSKFQGAYLADKNDLRVKATGALLETEVNGMTFRKGQQDLKGKVDKALNDMIGDGTLSAISRRWLGGLDMAAELRKLPAGQAG</sequence>
<protein>
    <submittedName>
        <fullName evidence="8">Transporter substrate-binding domain-containing protein</fullName>
    </submittedName>
</protein>
<feature type="domain" description="Solute-binding protein family 3/N-terminal" evidence="6">
    <location>
        <begin position="43"/>
        <end position="264"/>
    </location>
</feature>
<comment type="similarity">
    <text evidence="2 4">Belongs to the bacterial solute-binding protein 3 family.</text>
</comment>
<dbReference type="PROSITE" id="PS51257">
    <property type="entry name" value="PROKAR_LIPOPROTEIN"/>
    <property type="match status" value="1"/>
</dbReference>
<feature type="signal peptide" evidence="5">
    <location>
        <begin position="1"/>
        <end position="23"/>
    </location>
</feature>
<dbReference type="InterPro" id="IPR001638">
    <property type="entry name" value="Solute-binding_3/MltF_N"/>
</dbReference>
<dbReference type="Proteomes" id="UP001501455">
    <property type="component" value="Unassembled WGS sequence"/>
</dbReference>
<comment type="subcellular location">
    <subcellularLocation>
        <location evidence="1">Cell envelope</location>
    </subcellularLocation>
</comment>
<keyword evidence="9" id="KW-1185">Reference proteome</keyword>
<evidence type="ECO:0000256" key="4">
    <source>
        <dbReference type="RuleBase" id="RU003744"/>
    </source>
</evidence>
<dbReference type="RefSeq" id="WP_086698228.1">
    <property type="nucleotide sequence ID" value="NZ_BAAAXF010000057.1"/>
</dbReference>
<dbReference type="EMBL" id="BAAAXF010000057">
    <property type="protein sequence ID" value="GAA3500939.1"/>
    <property type="molecule type" value="Genomic_DNA"/>
</dbReference>
<evidence type="ECO:0000259" key="7">
    <source>
        <dbReference type="SMART" id="SM00079"/>
    </source>
</evidence>
<dbReference type="InterPro" id="IPR001320">
    <property type="entry name" value="Iontro_rcpt_C"/>
</dbReference>
<evidence type="ECO:0000256" key="2">
    <source>
        <dbReference type="ARBA" id="ARBA00010333"/>
    </source>
</evidence>
<evidence type="ECO:0000313" key="8">
    <source>
        <dbReference type="EMBL" id="GAA3500939.1"/>
    </source>
</evidence>
<dbReference type="PANTHER" id="PTHR35936">
    <property type="entry name" value="MEMBRANE-BOUND LYTIC MUREIN TRANSGLYCOSYLASE F"/>
    <property type="match status" value="1"/>
</dbReference>
<evidence type="ECO:0000256" key="1">
    <source>
        <dbReference type="ARBA" id="ARBA00004196"/>
    </source>
</evidence>
<dbReference type="SMART" id="SM00079">
    <property type="entry name" value="PBPe"/>
    <property type="match status" value="1"/>
</dbReference>